<evidence type="ECO:0000313" key="2">
    <source>
        <dbReference type="EMBL" id="QXM05546.1"/>
    </source>
</evidence>
<accession>A0ABX8R9R0</accession>
<keyword evidence="1" id="KW-1133">Transmembrane helix</keyword>
<dbReference type="EMBL" id="CP078093">
    <property type="protein sequence ID" value="QXM05546.1"/>
    <property type="molecule type" value="Genomic_DNA"/>
</dbReference>
<protein>
    <submittedName>
        <fullName evidence="2">Uncharacterized protein</fullName>
    </submittedName>
</protein>
<evidence type="ECO:0000256" key="1">
    <source>
        <dbReference type="SAM" id="Phobius"/>
    </source>
</evidence>
<keyword evidence="3" id="KW-1185">Reference proteome</keyword>
<dbReference type="Proteomes" id="UP000886818">
    <property type="component" value="Chromosome"/>
</dbReference>
<proteinExistence type="predicted"/>
<organism evidence="2 3">
    <name type="scientific">Crassaminicella indica</name>
    <dbReference type="NCBI Taxonomy" id="2855394"/>
    <lineage>
        <taxon>Bacteria</taxon>
        <taxon>Bacillati</taxon>
        <taxon>Bacillota</taxon>
        <taxon>Clostridia</taxon>
        <taxon>Eubacteriales</taxon>
        <taxon>Clostridiaceae</taxon>
        <taxon>Crassaminicella</taxon>
    </lineage>
</organism>
<feature type="transmembrane region" description="Helical" evidence="1">
    <location>
        <begin position="34"/>
        <end position="54"/>
    </location>
</feature>
<keyword evidence="1" id="KW-0812">Transmembrane</keyword>
<sequence>MFFIGIILLMLGAMFVYRTNDCIKLFKVKNLIRLKVIGLIVSIIGVLMILYGDFPKGLEFIRIF</sequence>
<keyword evidence="1" id="KW-0472">Membrane</keyword>
<gene>
    <name evidence="2" type="ORF">KVH43_09190</name>
</gene>
<reference evidence="2" key="1">
    <citation type="submission" date="2021-07" db="EMBL/GenBank/DDBJ databases">
        <title>Complete genome sequence of Crassaminicella sp. 143-21, isolated from a deep-sea hydrothermal vent.</title>
        <authorList>
            <person name="Li X."/>
        </authorList>
    </citation>
    <scope>NUCLEOTIDE SEQUENCE</scope>
    <source>
        <strain evidence="2">143-21</strain>
    </source>
</reference>
<name>A0ABX8R9R0_9CLOT</name>
<evidence type="ECO:0000313" key="3">
    <source>
        <dbReference type="Proteomes" id="UP000886818"/>
    </source>
</evidence>
<dbReference type="RefSeq" id="WP_218282244.1">
    <property type="nucleotide sequence ID" value="NZ_CP078093.1"/>
</dbReference>